<sequence length="356" mass="41815">MKYFNLFSDVLVTKGASRILISDLQRNISEIYPLELYDIIESLKHHSVEDLLKSYDEESQEIIHEYLDFFLEKEYGFFSQNDWDKNFLPLSYEYKENDLLSNIFIEMVDLAILHKIKSSIENLEIKHIIIFSKKNLSLDELVEIDNLFKNSPVSSIEIYSPYHSSINIDFIQNLNQNTLRFHNIVFYNCNQEPFKIIKNTFNFTLSFLNENLKISSCGKVSLDYFNTNINKVLEAINYNSCLYKKIGIDAQGNIKNCPSMCKAFGNIENTTLEEVLNKENFKKYWNITKDNIEVCKDCEFRYICTDCRAYTERIHSNEDGIDTSKPLKCGYDPYSGEWEEWSTNPLKQKAIKHYGL</sequence>
<dbReference type="NCBIfam" id="TIGR04193">
    <property type="entry name" value="SPASM_w_grasp"/>
    <property type="match status" value="1"/>
</dbReference>
<dbReference type="InterPro" id="IPR058240">
    <property type="entry name" value="rSAM_sf"/>
</dbReference>
<keyword evidence="3" id="KW-1185">Reference proteome</keyword>
<dbReference type="InterPro" id="IPR026497">
    <property type="entry name" value="GRASP-with-SPASM"/>
</dbReference>
<dbReference type="Proteomes" id="UP000199469">
    <property type="component" value="Unassembled WGS sequence"/>
</dbReference>
<accession>A0A1I0RDC2</accession>
<evidence type="ECO:0000259" key="1">
    <source>
        <dbReference type="Pfam" id="PF13186"/>
    </source>
</evidence>
<reference evidence="3" key="1">
    <citation type="submission" date="2016-10" db="EMBL/GenBank/DDBJ databases">
        <authorList>
            <person name="Varghese N."/>
            <person name="Submissions S."/>
        </authorList>
    </citation>
    <scope>NUCLEOTIDE SEQUENCE [LARGE SCALE GENOMIC DNA]</scope>
    <source>
        <strain evidence="3">DSM 17724</strain>
    </source>
</reference>
<dbReference type="Gene3D" id="3.20.20.70">
    <property type="entry name" value="Aldolase class I"/>
    <property type="match status" value="1"/>
</dbReference>
<dbReference type="STRING" id="356305.SAMN05421841_2500"/>
<dbReference type="EMBL" id="FOIU01000002">
    <property type="protein sequence ID" value="SEW38725.1"/>
    <property type="molecule type" value="Genomic_DNA"/>
</dbReference>
<feature type="domain" description="4Fe4S-binding SPASM" evidence="1">
    <location>
        <begin position="242"/>
        <end position="299"/>
    </location>
</feature>
<protein>
    <submittedName>
        <fullName evidence="2">SPASM domain peptide maturase, grasp-with-spasm system</fullName>
    </submittedName>
</protein>
<dbReference type="NCBIfam" id="TIGR04085">
    <property type="entry name" value="rSAM_more_4Fe4S"/>
    <property type="match status" value="1"/>
</dbReference>
<dbReference type="AlphaFoldDB" id="A0A1I0RDC2"/>
<evidence type="ECO:0000313" key="3">
    <source>
        <dbReference type="Proteomes" id="UP000199469"/>
    </source>
</evidence>
<dbReference type="RefSeq" id="WP_089793055.1">
    <property type="nucleotide sequence ID" value="NZ_FOIU01000002.1"/>
</dbReference>
<name>A0A1I0RDC2_9FLAO</name>
<evidence type="ECO:0000313" key="2">
    <source>
        <dbReference type="EMBL" id="SEW38725.1"/>
    </source>
</evidence>
<dbReference type="Pfam" id="PF13186">
    <property type="entry name" value="SPASM"/>
    <property type="match status" value="1"/>
</dbReference>
<dbReference type="OrthoDB" id="1073749at2"/>
<dbReference type="InterPro" id="IPR023885">
    <property type="entry name" value="4Fe4S-binding_SPASM_dom"/>
</dbReference>
<gene>
    <name evidence="2" type="ORF">SAMN05421841_2500</name>
</gene>
<proteinExistence type="predicted"/>
<dbReference type="InterPro" id="IPR013785">
    <property type="entry name" value="Aldolase_TIM"/>
</dbReference>
<organism evidence="2 3">
    <name type="scientific">Chryseobacterium wanjuense</name>
    <dbReference type="NCBI Taxonomy" id="356305"/>
    <lineage>
        <taxon>Bacteria</taxon>
        <taxon>Pseudomonadati</taxon>
        <taxon>Bacteroidota</taxon>
        <taxon>Flavobacteriia</taxon>
        <taxon>Flavobacteriales</taxon>
        <taxon>Weeksellaceae</taxon>
        <taxon>Chryseobacterium group</taxon>
        <taxon>Chryseobacterium</taxon>
    </lineage>
</organism>
<dbReference type="SUPFAM" id="SSF102114">
    <property type="entry name" value="Radical SAM enzymes"/>
    <property type="match status" value="1"/>
</dbReference>